<feature type="transmembrane region" description="Helical" evidence="1">
    <location>
        <begin position="76"/>
        <end position="103"/>
    </location>
</feature>
<comment type="caution">
    <text evidence="2">The sequence shown here is derived from an EMBL/GenBank/DDBJ whole genome shotgun (WGS) entry which is preliminary data.</text>
</comment>
<evidence type="ECO:0000313" key="3">
    <source>
        <dbReference type="Proteomes" id="UP000239241"/>
    </source>
</evidence>
<protein>
    <submittedName>
        <fullName evidence="2">Uncharacterized protein</fullName>
    </submittedName>
</protein>
<sequence>MLPVRSGHRVLAPGTRPYAGAVQRLGDRVEDRPAPRDDARGRVAVTTGLIALGAFALLWCLMWIPSAVLGSGWLILYPLFLVAWVPIGLLALVSLVSAVMSLARREGRRRRAIRLLVVDAVFLVVSPSVLWLGAFPLLALVTPAPA</sequence>
<keyword evidence="1" id="KW-0472">Membrane</keyword>
<dbReference type="Proteomes" id="UP000239241">
    <property type="component" value="Unassembled WGS sequence"/>
</dbReference>
<name>A0A2S5VXP9_9MICO</name>
<evidence type="ECO:0000313" key="2">
    <source>
        <dbReference type="EMBL" id="PPF71061.1"/>
    </source>
</evidence>
<feature type="transmembrane region" description="Helical" evidence="1">
    <location>
        <begin position="43"/>
        <end position="64"/>
    </location>
</feature>
<keyword evidence="1" id="KW-0812">Transmembrane</keyword>
<evidence type="ECO:0000256" key="1">
    <source>
        <dbReference type="SAM" id="Phobius"/>
    </source>
</evidence>
<dbReference type="AlphaFoldDB" id="A0A2S5VXP9"/>
<reference evidence="2 3" key="1">
    <citation type="submission" date="2018-02" db="EMBL/GenBank/DDBJ databases">
        <title>Bacteriophage NCPPB3778 and a type I-E CRISPR drive the evolution of the US Biological Select Agent, Rathayibacter toxicus.</title>
        <authorList>
            <person name="Davis E.W.II."/>
            <person name="Tabima J.F."/>
            <person name="Weisberg A.J."/>
            <person name="Lopes L.D."/>
            <person name="Wiseman M.S."/>
            <person name="Wiseman M.S."/>
            <person name="Pupko T."/>
            <person name="Belcher M.S."/>
            <person name="Sechler A.J."/>
            <person name="Tancos M.A."/>
            <person name="Schroeder B.K."/>
            <person name="Murray T.D."/>
            <person name="Luster D.G."/>
            <person name="Schneider W.L."/>
            <person name="Rogers E."/>
            <person name="Andreote F.D."/>
            <person name="Grunwald N.J."/>
            <person name="Putnam M.L."/>
            <person name="Chang J.H."/>
        </authorList>
    </citation>
    <scope>NUCLEOTIDE SEQUENCE [LARGE SCALE GENOMIC DNA]</scope>
    <source>
        <strain evidence="2 3">AY1B3</strain>
    </source>
</reference>
<keyword evidence="1" id="KW-1133">Transmembrane helix</keyword>
<accession>A0A2S5VXP9</accession>
<feature type="transmembrane region" description="Helical" evidence="1">
    <location>
        <begin position="115"/>
        <end position="141"/>
    </location>
</feature>
<organism evidence="2 3">
    <name type="scientific">Clavibacter michiganensis</name>
    <dbReference type="NCBI Taxonomy" id="28447"/>
    <lineage>
        <taxon>Bacteria</taxon>
        <taxon>Bacillati</taxon>
        <taxon>Actinomycetota</taxon>
        <taxon>Actinomycetes</taxon>
        <taxon>Micrococcales</taxon>
        <taxon>Microbacteriaceae</taxon>
        <taxon>Clavibacter</taxon>
    </lineage>
</organism>
<gene>
    <name evidence="2" type="ORF">C5E16_02100</name>
</gene>
<proteinExistence type="predicted"/>
<dbReference type="EMBL" id="PSXY01000002">
    <property type="protein sequence ID" value="PPF71061.1"/>
    <property type="molecule type" value="Genomic_DNA"/>
</dbReference>